<dbReference type="EC" id="2.1.1.45" evidence="1 4"/>
<dbReference type="SUPFAM" id="SSF55831">
    <property type="entry name" value="Thymidylate synthase/dCMP hydroxymethylase"/>
    <property type="match status" value="1"/>
</dbReference>
<dbReference type="InterPro" id="IPR023451">
    <property type="entry name" value="Thymidate_synth/dCMP_Mease_dom"/>
</dbReference>
<dbReference type="Gene3D" id="3.30.572.10">
    <property type="entry name" value="Thymidylate synthase/dCMP hydroxymethylase domain"/>
    <property type="match status" value="1"/>
</dbReference>
<organism evidence="6 7">
    <name type="scientific">Candidatus Komeilibacteria bacterium CG11_big_fil_rev_8_21_14_0_20_36_20</name>
    <dbReference type="NCBI Taxonomy" id="1974477"/>
    <lineage>
        <taxon>Bacteria</taxon>
        <taxon>Candidatus Komeiliibacteriota</taxon>
    </lineage>
</organism>
<evidence type="ECO:0000259" key="5">
    <source>
        <dbReference type="Pfam" id="PF00303"/>
    </source>
</evidence>
<dbReference type="PRINTS" id="PR00108">
    <property type="entry name" value="THYMDSNTHASE"/>
</dbReference>
<gene>
    <name evidence="6" type="primary">thyA</name>
    <name evidence="6" type="ORF">COV55_02825</name>
</gene>
<dbReference type="GO" id="GO:0004799">
    <property type="term" value="F:thymidylate synthase activity"/>
    <property type="evidence" value="ECO:0007669"/>
    <property type="project" value="UniProtKB-UniRule"/>
</dbReference>
<dbReference type="GO" id="GO:0006231">
    <property type="term" value="P:dTMP biosynthetic process"/>
    <property type="evidence" value="ECO:0007669"/>
    <property type="project" value="InterPro"/>
</dbReference>
<name>A0A2H0NCS5_9BACT</name>
<accession>A0A2H0NCS5</accession>
<feature type="domain" description="Thymidylate synthase/dCMP hydroxymethylase" evidence="5">
    <location>
        <begin position="11"/>
        <end position="292"/>
    </location>
</feature>
<proteinExistence type="predicted"/>
<comment type="caution">
    <text evidence="6">The sequence shown here is derived from an EMBL/GenBank/DDBJ whole genome shotgun (WGS) entry which is preliminary data.</text>
</comment>
<dbReference type="NCBIfam" id="TIGR03284">
    <property type="entry name" value="thym_sym"/>
    <property type="match status" value="1"/>
</dbReference>
<dbReference type="Proteomes" id="UP000230564">
    <property type="component" value="Unassembled WGS sequence"/>
</dbReference>
<evidence type="ECO:0000256" key="4">
    <source>
        <dbReference type="NCBIfam" id="TIGR03284"/>
    </source>
</evidence>
<dbReference type="AlphaFoldDB" id="A0A2H0NCS5"/>
<dbReference type="GO" id="GO:0005829">
    <property type="term" value="C:cytosol"/>
    <property type="evidence" value="ECO:0007669"/>
    <property type="project" value="TreeGrafter"/>
</dbReference>
<sequence length="293" mass="33752">MPKDLLDIEWSYKSLIREILAEGLKKETRNGATISLFGKTLAFDTSKTFPLIRSRKMFYKPVIGELAAMLKGPKHINDFKQYGCNYWDAWGAEKEGCLYDEEQAKGGELNLDYGNAWLDFNGYNQLKELINTLQTNPNNRRMIISAWRPDRLDELSLPCCHLLYQWYTRTEIVNEKEVTFLDMIWYQRSVDTMVGLPSDIILAAAWNIILANQCGFTSGNITMILGDTHIYENHLPQVDIFLNTTLSDYPNLRFPDAPSYSIDKDATVFNFKPEMLNINNYISGPVIKFELNV</sequence>
<evidence type="ECO:0000256" key="2">
    <source>
        <dbReference type="ARBA" id="ARBA00022603"/>
    </source>
</evidence>
<dbReference type="CDD" id="cd00351">
    <property type="entry name" value="TS_Pyrimidine_HMase"/>
    <property type="match status" value="1"/>
</dbReference>
<dbReference type="PANTHER" id="PTHR11548">
    <property type="entry name" value="THYMIDYLATE SYNTHASE 1"/>
    <property type="match status" value="1"/>
</dbReference>
<keyword evidence="3" id="KW-0808">Transferase</keyword>
<dbReference type="InterPro" id="IPR000398">
    <property type="entry name" value="Thymidylate_synthase"/>
</dbReference>
<dbReference type="PANTHER" id="PTHR11548:SF1">
    <property type="entry name" value="THYMIDYLATE SYNTHASE 1"/>
    <property type="match status" value="1"/>
</dbReference>
<protein>
    <recommendedName>
        <fullName evidence="1 4">Thymidylate synthase</fullName>
        <ecNumber evidence="1 4">2.1.1.45</ecNumber>
    </recommendedName>
</protein>
<evidence type="ECO:0000313" key="7">
    <source>
        <dbReference type="Proteomes" id="UP000230564"/>
    </source>
</evidence>
<dbReference type="Pfam" id="PF00303">
    <property type="entry name" value="Thymidylat_synt"/>
    <property type="match status" value="1"/>
</dbReference>
<dbReference type="GO" id="GO:0032259">
    <property type="term" value="P:methylation"/>
    <property type="evidence" value="ECO:0007669"/>
    <property type="project" value="UniProtKB-KW"/>
</dbReference>
<evidence type="ECO:0000313" key="6">
    <source>
        <dbReference type="EMBL" id="PIR06664.1"/>
    </source>
</evidence>
<keyword evidence="2" id="KW-0489">Methyltransferase</keyword>
<dbReference type="InterPro" id="IPR045097">
    <property type="entry name" value="Thymidate_synth/dCMP_Mease"/>
</dbReference>
<dbReference type="InterPro" id="IPR036926">
    <property type="entry name" value="Thymidate_synth/dCMP_Mease_sf"/>
</dbReference>
<evidence type="ECO:0000256" key="3">
    <source>
        <dbReference type="ARBA" id="ARBA00022679"/>
    </source>
</evidence>
<evidence type="ECO:0000256" key="1">
    <source>
        <dbReference type="ARBA" id="ARBA00011947"/>
    </source>
</evidence>
<reference evidence="6 7" key="1">
    <citation type="submission" date="2017-09" db="EMBL/GenBank/DDBJ databases">
        <title>Depth-based differentiation of microbial function through sediment-hosted aquifers and enrichment of novel symbionts in the deep terrestrial subsurface.</title>
        <authorList>
            <person name="Probst A.J."/>
            <person name="Ladd B."/>
            <person name="Jarett J.K."/>
            <person name="Geller-Mcgrath D.E."/>
            <person name="Sieber C.M."/>
            <person name="Emerson J.B."/>
            <person name="Anantharaman K."/>
            <person name="Thomas B.C."/>
            <person name="Malmstrom R."/>
            <person name="Stieglmeier M."/>
            <person name="Klingl A."/>
            <person name="Woyke T."/>
            <person name="Ryan C.M."/>
            <person name="Banfield J.F."/>
        </authorList>
    </citation>
    <scope>NUCLEOTIDE SEQUENCE [LARGE SCALE GENOMIC DNA]</scope>
    <source>
        <strain evidence="6">CG11_big_fil_rev_8_21_14_0_20_36_20</strain>
    </source>
</reference>
<dbReference type="EMBL" id="PCWQ01000011">
    <property type="protein sequence ID" value="PIR06664.1"/>
    <property type="molecule type" value="Genomic_DNA"/>
</dbReference>